<gene>
    <name evidence="1" type="ORF">ElyMa_005390900</name>
</gene>
<proteinExistence type="predicted"/>
<reference evidence="1 2" key="1">
    <citation type="journal article" date="2021" name="Elife">
        <title>Chloroplast acquisition without the gene transfer in kleptoplastic sea slugs, Plakobranchus ocellatus.</title>
        <authorList>
            <person name="Maeda T."/>
            <person name="Takahashi S."/>
            <person name="Yoshida T."/>
            <person name="Shimamura S."/>
            <person name="Takaki Y."/>
            <person name="Nagai Y."/>
            <person name="Toyoda A."/>
            <person name="Suzuki Y."/>
            <person name="Arimoto A."/>
            <person name="Ishii H."/>
            <person name="Satoh N."/>
            <person name="Nishiyama T."/>
            <person name="Hasebe M."/>
            <person name="Maruyama T."/>
            <person name="Minagawa J."/>
            <person name="Obokata J."/>
            <person name="Shigenobu S."/>
        </authorList>
    </citation>
    <scope>NUCLEOTIDE SEQUENCE [LARGE SCALE GENOMIC DNA]</scope>
</reference>
<organism evidence="1 2">
    <name type="scientific">Elysia marginata</name>
    <dbReference type="NCBI Taxonomy" id="1093978"/>
    <lineage>
        <taxon>Eukaryota</taxon>
        <taxon>Metazoa</taxon>
        <taxon>Spiralia</taxon>
        <taxon>Lophotrochozoa</taxon>
        <taxon>Mollusca</taxon>
        <taxon>Gastropoda</taxon>
        <taxon>Heterobranchia</taxon>
        <taxon>Euthyneura</taxon>
        <taxon>Panpulmonata</taxon>
        <taxon>Sacoglossa</taxon>
        <taxon>Placobranchoidea</taxon>
        <taxon>Plakobranchidae</taxon>
        <taxon>Elysia</taxon>
    </lineage>
</organism>
<keyword evidence="2" id="KW-1185">Reference proteome</keyword>
<dbReference type="PANTHER" id="PTHR47027">
    <property type="entry name" value="REVERSE TRANSCRIPTASE DOMAIN-CONTAINING PROTEIN"/>
    <property type="match status" value="1"/>
</dbReference>
<dbReference type="EMBL" id="BMAT01010738">
    <property type="protein sequence ID" value="GFR59740.1"/>
    <property type="molecule type" value="Genomic_DNA"/>
</dbReference>
<evidence type="ECO:0000313" key="1">
    <source>
        <dbReference type="EMBL" id="GFR59740.1"/>
    </source>
</evidence>
<name>A0AAV4EG80_9GAST</name>
<sequence length="86" mass="9544">MTSSSDPFPIKSGDATLAAHSEEARQRLISCFADACREFSLTISLKKTNIMGQNVDTIPTITIDEHMLEVVDKFTYLDSTISNNLF</sequence>
<dbReference type="Proteomes" id="UP000762676">
    <property type="component" value="Unassembled WGS sequence"/>
</dbReference>
<dbReference type="AlphaFoldDB" id="A0AAV4EG80"/>
<evidence type="ECO:0008006" key="3">
    <source>
        <dbReference type="Google" id="ProtNLM"/>
    </source>
</evidence>
<dbReference type="PANTHER" id="PTHR47027:SF20">
    <property type="entry name" value="REVERSE TRANSCRIPTASE-LIKE PROTEIN WITH RNA-DIRECTED DNA POLYMERASE DOMAIN"/>
    <property type="match status" value="1"/>
</dbReference>
<comment type="caution">
    <text evidence="1">The sequence shown here is derived from an EMBL/GenBank/DDBJ whole genome shotgun (WGS) entry which is preliminary data.</text>
</comment>
<protein>
    <recommendedName>
        <fullName evidence="3">Reverse transcriptase domain-containing protein</fullName>
    </recommendedName>
</protein>
<accession>A0AAV4EG80</accession>
<evidence type="ECO:0000313" key="2">
    <source>
        <dbReference type="Proteomes" id="UP000762676"/>
    </source>
</evidence>